<dbReference type="Gene3D" id="1.10.10.10">
    <property type="entry name" value="Winged helix-like DNA-binding domain superfamily/Winged helix DNA-binding domain"/>
    <property type="match status" value="1"/>
</dbReference>
<gene>
    <name evidence="5" type="ORF">EHS13_24985</name>
</gene>
<dbReference type="SMART" id="SM00421">
    <property type="entry name" value="HTH_LUXR"/>
    <property type="match status" value="1"/>
</dbReference>
<name>A0A6B8RNK7_9BACL</name>
<dbReference type="InterPro" id="IPR036388">
    <property type="entry name" value="WH-like_DNA-bd_sf"/>
</dbReference>
<dbReference type="Pfam" id="PF00196">
    <property type="entry name" value="GerE"/>
    <property type="match status" value="1"/>
</dbReference>
<dbReference type="PROSITE" id="PS00622">
    <property type="entry name" value="HTH_LUXR_1"/>
    <property type="match status" value="1"/>
</dbReference>
<dbReference type="PROSITE" id="PS50043">
    <property type="entry name" value="HTH_LUXR_2"/>
    <property type="match status" value="1"/>
</dbReference>
<feature type="domain" description="HTH luxR-type" evidence="4">
    <location>
        <begin position="23"/>
        <end position="89"/>
    </location>
</feature>
<proteinExistence type="predicted"/>
<keyword evidence="2" id="KW-0238">DNA-binding</keyword>
<dbReference type="OrthoDB" id="197134at2"/>
<dbReference type="SUPFAM" id="SSF46894">
    <property type="entry name" value="C-terminal effector domain of the bipartite response regulators"/>
    <property type="match status" value="1"/>
</dbReference>
<dbReference type="PRINTS" id="PR00038">
    <property type="entry name" value="HTHLUXR"/>
</dbReference>
<evidence type="ECO:0000256" key="2">
    <source>
        <dbReference type="ARBA" id="ARBA00023125"/>
    </source>
</evidence>
<dbReference type="PANTHER" id="PTHR44688">
    <property type="entry name" value="DNA-BINDING TRANSCRIPTIONAL ACTIVATOR DEVR_DOSR"/>
    <property type="match status" value="1"/>
</dbReference>
<dbReference type="RefSeq" id="WP_155703011.1">
    <property type="nucleotide sequence ID" value="NZ_CP034235.1"/>
</dbReference>
<dbReference type="PANTHER" id="PTHR44688:SF16">
    <property type="entry name" value="DNA-BINDING TRANSCRIPTIONAL ACTIVATOR DEVR_DOSR"/>
    <property type="match status" value="1"/>
</dbReference>
<accession>A0A6B8RNK7</accession>
<dbReference type="GO" id="GO:0003677">
    <property type="term" value="F:DNA binding"/>
    <property type="evidence" value="ECO:0007669"/>
    <property type="project" value="UniProtKB-KW"/>
</dbReference>
<dbReference type="AlphaFoldDB" id="A0A6B8RNK7"/>
<dbReference type="GO" id="GO:0006355">
    <property type="term" value="P:regulation of DNA-templated transcription"/>
    <property type="evidence" value="ECO:0007669"/>
    <property type="project" value="InterPro"/>
</dbReference>
<organism evidence="5 6">
    <name type="scientific">Paenibacillus psychroresistens</name>
    <dbReference type="NCBI Taxonomy" id="1778678"/>
    <lineage>
        <taxon>Bacteria</taxon>
        <taxon>Bacillati</taxon>
        <taxon>Bacillota</taxon>
        <taxon>Bacilli</taxon>
        <taxon>Bacillales</taxon>
        <taxon>Paenibacillaceae</taxon>
        <taxon>Paenibacillus</taxon>
    </lineage>
</organism>
<dbReference type="CDD" id="cd06170">
    <property type="entry name" value="LuxR_C_like"/>
    <property type="match status" value="1"/>
</dbReference>
<keyword evidence="6" id="KW-1185">Reference proteome</keyword>
<keyword evidence="3" id="KW-0804">Transcription</keyword>
<dbReference type="KEGG" id="ppsc:EHS13_24985"/>
<dbReference type="EMBL" id="CP034235">
    <property type="protein sequence ID" value="QGQ97910.1"/>
    <property type="molecule type" value="Genomic_DNA"/>
</dbReference>
<keyword evidence="1" id="KW-0805">Transcription regulation</keyword>
<evidence type="ECO:0000256" key="3">
    <source>
        <dbReference type="ARBA" id="ARBA00023163"/>
    </source>
</evidence>
<evidence type="ECO:0000313" key="5">
    <source>
        <dbReference type="EMBL" id="QGQ97910.1"/>
    </source>
</evidence>
<reference evidence="6" key="1">
    <citation type="submission" date="2018-11" db="EMBL/GenBank/DDBJ databases">
        <title>Complete genome sequence of Paenibacillus sp. ML311-T8.</title>
        <authorList>
            <person name="Nam Y.-D."/>
            <person name="Kang J."/>
            <person name="Chung W.-H."/>
            <person name="Park Y.S."/>
        </authorList>
    </citation>
    <scope>NUCLEOTIDE SEQUENCE [LARGE SCALE GENOMIC DNA]</scope>
    <source>
        <strain evidence="6">ML311-T8</strain>
    </source>
</reference>
<evidence type="ECO:0000313" key="6">
    <source>
        <dbReference type="Proteomes" id="UP000426246"/>
    </source>
</evidence>
<sequence>MYVIDLMPLNDVEIQKMSPVIQSFSYRYQFTQRESEILTLIAIFGLTNREIAEHCVIAEKTVKNHVANVMRKLDIRSTRMLLSLLFKHIVSFNETRPATN</sequence>
<evidence type="ECO:0000259" key="4">
    <source>
        <dbReference type="PROSITE" id="PS50043"/>
    </source>
</evidence>
<dbReference type="InterPro" id="IPR016032">
    <property type="entry name" value="Sig_transdc_resp-reg_C-effctor"/>
</dbReference>
<dbReference type="Proteomes" id="UP000426246">
    <property type="component" value="Chromosome"/>
</dbReference>
<dbReference type="InterPro" id="IPR000792">
    <property type="entry name" value="Tscrpt_reg_LuxR_C"/>
</dbReference>
<evidence type="ECO:0000256" key="1">
    <source>
        <dbReference type="ARBA" id="ARBA00023015"/>
    </source>
</evidence>
<protein>
    <submittedName>
        <fullName evidence="5">LuxR family transcriptional regulator</fullName>
    </submittedName>
</protein>